<evidence type="ECO:0000256" key="1">
    <source>
        <dbReference type="ARBA" id="ARBA00010333"/>
    </source>
</evidence>
<comment type="similarity">
    <text evidence="1">Belongs to the bacterial solute-binding protein 3 family.</text>
</comment>
<dbReference type="NCBIfam" id="NF047832">
    <property type="entry name" value="caspase_w_EACC1"/>
    <property type="match status" value="1"/>
</dbReference>
<dbReference type="Proteomes" id="UP000294947">
    <property type="component" value="Unassembled WGS sequence"/>
</dbReference>
<evidence type="ECO:0000256" key="3">
    <source>
        <dbReference type="ARBA" id="ARBA00022729"/>
    </source>
</evidence>
<feature type="transmembrane region" description="Helical" evidence="5">
    <location>
        <begin position="431"/>
        <end position="449"/>
    </location>
</feature>
<protein>
    <submittedName>
        <fullName evidence="7">Transporter substrate-binding domain-containing protein</fullName>
    </submittedName>
</protein>
<dbReference type="GO" id="GO:0006865">
    <property type="term" value="P:amino acid transport"/>
    <property type="evidence" value="ECO:0007669"/>
    <property type="project" value="TreeGrafter"/>
</dbReference>
<feature type="domain" description="Solute-binding protein family 3/N-terminal" evidence="6">
    <location>
        <begin position="467"/>
        <end position="691"/>
    </location>
</feature>
<dbReference type="AlphaFoldDB" id="A0A4R4Y185"/>
<comment type="caution">
    <text evidence="7">The sequence shown here is derived from an EMBL/GenBank/DDBJ whole genome shotgun (WGS) entry which is preliminary data.</text>
</comment>
<dbReference type="Gene3D" id="3.40.50.1460">
    <property type="match status" value="1"/>
</dbReference>
<dbReference type="PANTHER" id="PTHR30085">
    <property type="entry name" value="AMINO ACID ABC TRANSPORTER PERMEASE"/>
    <property type="match status" value="1"/>
</dbReference>
<keyword evidence="3" id="KW-0732">Signal</keyword>
<dbReference type="Gene3D" id="3.40.190.10">
    <property type="entry name" value="Periplasmic binding protein-like II"/>
    <property type="match status" value="2"/>
</dbReference>
<evidence type="ECO:0000256" key="5">
    <source>
        <dbReference type="SAM" id="Phobius"/>
    </source>
</evidence>
<dbReference type="GO" id="GO:0005576">
    <property type="term" value="C:extracellular region"/>
    <property type="evidence" value="ECO:0007669"/>
    <property type="project" value="TreeGrafter"/>
</dbReference>
<dbReference type="InterPro" id="IPR001638">
    <property type="entry name" value="Solute-binding_3/MltF_N"/>
</dbReference>
<dbReference type="InterPro" id="IPR011600">
    <property type="entry name" value="Pept_C14_caspase"/>
</dbReference>
<dbReference type="EMBL" id="SMKW01000092">
    <property type="protein sequence ID" value="TDD37766.1"/>
    <property type="molecule type" value="Genomic_DNA"/>
</dbReference>
<dbReference type="SMART" id="SM00062">
    <property type="entry name" value="PBPb"/>
    <property type="match status" value="1"/>
</dbReference>
<feature type="region of interest" description="Disordered" evidence="4">
    <location>
        <begin position="376"/>
        <end position="396"/>
    </location>
</feature>
<dbReference type="GO" id="GO:0004197">
    <property type="term" value="F:cysteine-type endopeptidase activity"/>
    <property type="evidence" value="ECO:0007669"/>
    <property type="project" value="InterPro"/>
</dbReference>
<proteinExistence type="inferred from homology"/>
<evidence type="ECO:0000256" key="4">
    <source>
        <dbReference type="SAM" id="MobiDB-lite"/>
    </source>
</evidence>
<keyword evidence="2" id="KW-0813">Transport</keyword>
<evidence type="ECO:0000256" key="2">
    <source>
        <dbReference type="ARBA" id="ARBA00022448"/>
    </source>
</evidence>
<dbReference type="InterPro" id="IPR029030">
    <property type="entry name" value="Caspase-like_dom_sf"/>
</dbReference>
<sequence>MIGRIPTVSTPLVPMCAMGVPRGMGFPATTAGVRTPPGRSAGQKGESCMSGRRRALLIAVDSYDAAKLAGLRAPQLDAEALERVLGDPNIGGFEVQTLINPDRQTAEEKIEELFAHASSPDFVLLYVSGHGVKDQFGRLHFAMTNSREDKLSSTAVSAQFVRDRMTDSSCKSIVVCLDCCHAGAFPPGTNHRAGEDVGVIRQLRGRGVVVMTSSSALQYSFEVGKGASSEVVGDDDAPSSLFTSGLVKGLETGEADRYPSDGRIDVQELFDYVQEYLNNRNAKQTPGLDTTNVEGKLYLASNPEWAPIHTALDASVLHGMRSARPEMRQAIVEVLRGYLKSGDSTEAEAARIALDKLTDDNDAAVAHAARAAITAGQASDEAETTYAAPSEPRTDHDHTIAASKAPVATTSGKETTVEYLAAKIGRPWRRALLAVAVVAIVLVAVSWIWSYSKPEPPKSSLFEDLNYMNVGIRMGMPGLSTMDEDDARFSGLEVDIANRLGQQFYRNPRLFPVSAEESLNSIAENKADILIGGFEMTAERKQNVDFVGPHLRTRTGVMVKSDFFPTEGIVEILQPGRFACTLSGSVTETLLRSSSYEVNVITQPNLRMCEVALKRGQADAVVADDIALEGLALGSSEQFRVVADRFGPEVYYGIALPRGAFEECTKIKEWLLDFSKSPEWRGIFAANFPDVDFNRYYADESLIENTSVCSKE</sequence>
<evidence type="ECO:0000313" key="8">
    <source>
        <dbReference type="Proteomes" id="UP000294947"/>
    </source>
</evidence>
<dbReference type="SUPFAM" id="SSF52129">
    <property type="entry name" value="Caspase-like"/>
    <property type="match status" value="1"/>
</dbReference>
<evidence type="ECO:0000259" key="6">
    <source>
        <dbReference type="SMART" id="SM00062"/>
    </source>
</evidence>
<dbReference type="InterPro" id="IPR051455">
    <property type="entry name" value="Bact_solute-bind_prot3"/>
</dbReference>
<name>A0A4R4Y185_9PSEU</name>
<organism evidence="7 8">
    <name type="scientific">Saccharopolyspora elongata</name>
    <dbReference type="NCBI Taxonomy" id="2530387"/>
    <lineage>
        <taxon>Bacteria</taxon>
        <taxon>Bacillati</taxon>
        <taxon>Actinomycetota</taxon>
        <taxon>Actinomycetes</taxon>
        <taxon>Pseudonocardiales</taxon>
        <taxon>Pseudonocardiaceae</taxon>
        <taxon>Saccharopolyspora</taxon>
    </lineage>
</organism>
<gene>
    <name evidence="7" type="ORF">E1288_39855</name>
</gene>
<keyword evidence="5" id="KW-0472">Membrane</keyword>
<accession>A0A4R4Y185</accession>
<dbReference type="Pfam" id="PF00656">
    <property type="entry name" value="Peptidase_C14"/>
    <property type="match status" value="1"/>
</dbReference>
<keyword evidence="5" id="KW-0812">Transmembrane</keyword>
<evidence type="ECO:0000313" key="7">
    <source>
        <dbReference type="EMBL" id="TDD37766.1"/>
    </source>
</evidence>
<keyword evidence="5" id="KW-1133">Transmembrane helix</keyword>
<dbReference type="GO" id="GO:0030288">
    <property type="term" value="C:outer membrane-bounded periplasmic space"/>
    <property type="evidence" value="ECO:0007669"/>
    <property type="project" value="TreeGrafter"/>
</dbReference>
<dbReference type="GO" id="GO:0006508">
    <property type="term" value="P:proteolysis"/>
    <property type="evidence" value="ECO:0007669"/>
    <property type="project" value="InterPro"/>
</dbReference>
<dbReference type="SUPFAM" id="SSF53850">
    <property type="entry name" value="Periplasmic binding protein-like II"/>
    <property type="match status" value="1"/>
</dbReference>
<keyword evidence="8" id="KW-1185">Reference proteome</keyword>
<dbReference type="Pfam" id="PF00497">
    <property type="entry name" value="SBP_bac_3"/>
    <property type="match status" value="1"/>
</dbReference>
<dbReference type="PANTHER" id="PTHR30085:SF6">
    <property type="entry name" value="ABC TRANSPORTER GLUTAMINE-BINDING PROTEIN GLNH"/>
    <property type="match status" value="1"/>
</dbReference>
<reference evidence="7 8" key="1">
    <citation type="submission" date="2019-03" db="EMBL/GenBank/DDBJ databases">
        <title>Draft genome sequences of novel Actinobacteria.</title>
        <authorList>
            <person name="Sahin N."/>
            <person name="Ay H."/>
            <person name="Saygin H."/>
        </authorList>
    </citation>
    <scope>NUCLEOTIDE SEQUENCE [LARGE SCALE GENOMIC DNA]</scope>
    <source>
        <strain evidence="7 8">7K502</strain>
    </source>
</reference>